<evidence type="ECO:0000313" key="1">
    <source>
        <dbReference type="EMBL" id="PVM88819.1"/>
    </source>
</evidence>
<protein>
    <submittedName>
        <fullName evidence="1">Uncharacterized protein</fullName>
    </submittedName>
</protein>
<evidence type="ECO:0000313" key="2">
    <source>
        <dbReference type="Proteomes" id="UP000245073"/>
    </source>
</evidence>
<sequence length="104" mass="11209">MQSIAASVELTFATSAFVMTQSLSSDRIDRALDHEPLQTSRPHAAGIPARLLLEDLNGIGPTTGYADDLIEKVSVLAKDADTPDFTDVLTSPSWPGRRLGRKQS</sequence>
<reference evidence="1 2" key="1">
    <citation type="submission" date="2018-04" db="EMBL/GenBank/DDBJ databases">
        <title>The genome sequence of Caulobacter sp. 744.</title>
        <authorList>
            <person name="Gao J."/>
            <person name="Sun J."/>
        </authorList>
    </citation>
    <scope>NUCLEOTIDE SEQUENCE [LARGE SCALE GENOMIC DNA]</scope>
    <source>
        <strain evidence="1 2">774</strain>
    </source>
</reference>
<dbReference type="EMBL" id="QDKQ01000044">
    <property type="protein sequence ID" value="PVM88819.1"/>
    <property type="molecule type" value="Genomic_DNA"/>
</dbReference>
<dbReference type="AlphaFoldDB" id="A0A2T9JYN1"/>
<dbReference type="RefSeq" id="WP_109101243.1">
    <property type="nucleotide sequence ID" value="NZ_QDKQ01000044.1"/>
</dbReference>
<gene>
    <name evidence="1" type="ORF">DDF67_12630</name>
</gene>
<name>A0A2T9JYN1_9CAUL</name>
<organism evidence="1 2">
    <name type="scientific">Caulobacter endophyticus</name>
    <dbReference type="NCBI Taxonomy" id="2172652"/>
    <lineage>
        <taxon>Bacteria</taxon>
        <taxon>Pseudomonadati</taxon>
        <taxon>Pseudomonadota</taxon>
        <taxon>Alphaproteobacteria</taxon>
        <taxon>Caulobacterales</taxon>
        <taxon>Caulobacteraceae</taxon>
        <taxon>Caulobacter</taxon>
    </lineage>
</organism>
<comment type="caution">
    <text evidence="1">The sequence shown here is derived from an EMBL/GenBank/DDBJ whole genome shotgun (WGS) entry which is preliminary data.</text>
</comment>
<dbReference type="Proteomes" id="UP000245073">
    <property type="component" value="Unassembled WGS sequence"/>
</dbReference>
<accession>A0A2T9JYN1</accession>
<proteinExistence type="predicted"/>
<keyword evidence="2" id="KW-1185">Reference proteome</keyword>